<organism evidence="2 3">
    <name type="scientific">Labilibaculum antarcticum</name>
    <dbReference type="NCBI Taxonomy" id="1717717"/>
    <lineage>
        <taxon>Bacteria</taxon>
        <taxon>Pseudomonadati</taxon>
        <taxon>Bacteroidota</taxon>
        <taxon>Bacteroidia</taxon>
        <taxon>Marinilabiliales</taxon>
        <taxon>Marinifilaceae</taxon>
        <taxon>Labilibaculum</taxon>
    </lineage>
</organism>
<feature type="domain" description="Dinitrogenase iron-molybdenum cofactor biosynthesis" evidence="1">
    <location>
        <begin position="10"/>
        <end position="97"/>
    </location>
</feature>
<dbReference type="RefSeq" id="WP_162845351.1">
    <property type="nucleotide sequence ID" value="NZ_AP018042.1"/>
</dbReference>
<evidence type="ECO:0000313" key="3">
    <source>
        <dbReference type="Proteomes" id="UP000218267"/>
    </source>
</evidence>
<dbReference type="InterPro" id="IPR003731">
    <property type="entry name" value="Di-Nase_FeMo-co_biosynth"/>
</dbReference>
<reference evidence="3" key="2">
    <citation type="journal article" date="2020" name="Antonie Van Leeuwenhoek">
        <title>Labilibaculum antarcticum sp. nov., a novel facultative anaerobic, psychrotorelant bacterium isolated from marine sediment of Antarctica.</title>
        <authorList>
            <person name="Watanabe M."/>
            <person name="Kojima H."/>
            <person name="Fukui M."/>
        </authorList>
    </citation>
    <scope>NUCLEOTIDE SEQUENCE [LARGE SCALE GENOMIC DNA]</scope>
    <source>
        <strain evidence="3">SPP2</strain>
    </source>
</reference>
<accession>A0A1Y1CDK6</accession>
<dbReference type="AlphaFoldDB" id="A0A1Y1CDK6"/>
<reference evidence="2 3" key="1">
    <citation type="journal article" date="2018" name="Mar. Genomics">
        <title>Complete genome sequence of Marinifilaceae bacterium strain SPP2, isolated from the Antarctic marine sediment.</title>
        <authorList>
            <person name="Watanabe M."/>
            <person name="Kojima H."/>
            <person name="Fukui M."/>
        </authorList>
    </citation>
    <scope>NUCLEOTIDE SEQUENCE [LARGE SCALE GENOMIC DNA]</scope>
    <source>
        <strain evidence="2 3">SPP2</strain>
    </source>
</reference>
<dbReference type="KEGG" id="mbas:ALGA_0031"/>
<dbReference type="Gene3D" id="3.30.420.130">
    <property type="entry name" value="Dinitrogenase iron-molybdenum cofactor biosynthesis domain"/>
    <property type="match status" value="1"/>
</dbReference>
<keyword evidence="3" id="KW-1185">Reference proteome</keyword>
<dbReference type="InterPro" id="IPR036105">
    <property type="entry name" value="DiNase_FeMo-co_biosyn_sf"/>
</dbReference>
<sequence>MTKIAIPVLNGQINNLIGDTQQFYVCKIVKNSIVEEKVLSPPDHEPGVYPKWLAEIGVTNVIAESMGHKAMALFNQNKINVFVGVSIKTPKELVMDLLNGTLETNDNSCSH</sequence>
<protein>
    <submittedName>
        <fullName evidence="2">ATPase</fullName>
    </submittedName>
</protein>
<name>A0A1Y1CDK6_9BACT</name>
<dbReference type="EMBL" id="AP018042">
    <property type="protein sequence ID" value="BAX78426.1"/>
    <property type="molecule type" value="Genomic_DNA"/>
</dbReference>
<gene>
    <name evidence="2" type="ORF">ALGA_0031</name>
</gene>
<dbReference type="Proteomes" id="UP000218267">
    <property type="component" value="Chromosome"/>
</dbReference>
<proteinExistence type="predicted"/>
<dbReference type="SUPFAM" id="SSF53146">
    <property type="entry name" value="Nitrogenase accessory factor-like"/>
    <property type="match status" value="1"/>
</dbReference>
<dbReference type="Pfam" id="PF02579">
    <property type="entry name" value="Nitro_FeMo-Co"/>
    <property type="match status" value="1"/>
</dbReference>
<evidence type="ECO:0000259" key="1">
    <source>
        <dbReference type="Pfam" id="PF02579"/>
    </source>
</evidence>
<evidence type="ECO:0000313" key="2">
    <source>
        <dbReference type="EMBL" id="BAX78426.1"/>
    </source>
</evidence>